<proteinExistence type="predicted"/>
<evidence type="ECO:0000259" key="2">
    <source>
        <dbReference type="Pfam" id="PF13239"/>
    </source>
</evidence>
<organism evidence="3 4">
    <name type="scientific">Frankia canadensis</name>
    <dbReference type="NCBI Taxonomy" id="1836972"/>
    <lineage>
        <taxon>Bacteria</taxon>
        <taxon>Bacillati</taxon>
        <taxon>Actinomycetota</taxon>
        <taxon>Actinomycetes</taxon>
        <taxon>Frankiales</taxon>
        <taxon>Frankiaceae</taxon>
        <taxon>Frankia</taxon>
    </lineage>
</organism>
<protein>
    <submittedName>
        <fullName evidence="3">2TM domain-containing protein</fullName>
    </submittedName>
</protein>
<dbReference type="AlphaFoldDB" id="A0A2I2KPT8"/>
<dbReference type="Proteomes" id="UP000234331">
    <property type="component" value="Unassembled WGS sequence"/>
</dbReference>
<reference evidence="3 4" key="1">
    <citation type="submission" date="2017-06" db="EMBL/GenBank/DDBJ databases">
        <authorList>
            <person name="Kim H.J."/>
            <person name="Triplett B.A."/>
        </authorList>
    </citation>
    <scope>NUCLEOTIDE SEQUENCE [LARGE SCALE GENOMIC DNA]</scope>
    <source>
        <strain evidence="3">FRACA_ARgP5</strain>
    </source>
</reference>
<feature type="transmembrane region" description="Helical" evidence="1">
    <location>
        <begin position="32"/>
        <end position="54"/>
    </location>
</feature>
<gene>
    <name evidence="3" type="ORF">FRACA_20052</name>
</gene>
<evidence type="ECO:0000256" key="1">
    <source>
        <dbReference type="SAM" id="Phobius"/>
    </source>
</evidence>
<keyword evidence="4" id="KW-1185">Reference proteome</keyword>
<dbReference type="EMBL" id="FZMO01000112">
    <property type="protein sequence ID" value="SNQ47656.1"/>
    <property type="molecule type" value="Genomic_DNA"/>
</dbReference>
<dbReference type="Pfam" id="PF13239">
    <property type="entry name" value="2TM"/>
    <property type="match status" value="1"/>
</dbReference>
<sequence length="63" mass="7407">MLKWGLWSHVLSYILANLVQVALWATLTPDHFFWPLWSIVAWGIGLGFHVWAFYRRPGVRSTH</sequence>
<keyword evidence="1" id="KW-0812">Transmembrane</keyword>
<feature type="transmembrane region" description="Helical" evidence="1">
    <location>
        <begin position="7"/>
        <end position="26"/>
    </location>
</feature>
<name>A0A2I2KPT8_9ACTN</name>
<dbReference type="RefSeq" id="WP_243407432.1">
    <property type="nucleotide sequence ID" value="NZ_FZMO01000112.1"/>
</dbReference>
<evidence type="ECO:0000313" key="3">
    <source>
        <dbReference type="EMBL" id="SNQ47656.1"/>
    </source>
</evidence>
<accession>A0A2I2KPT8</accession>
<keyword evidence="1" id="KW-1133">Transmembrane helix</keyword>
<dbReference type="InterPro" id="IPR025698">
    <property type="entry name" value="2TM_dom"/>
</dbReference>
<evidence type="ECO:0000313" key="4">
    <source>
        <dbReference type="Proteomes" id="UP000234331"/>
    </source>
</evidence>
<feature type="domain" description="2TM" evidence="2">
    <location>
        <begin position="5"/>
        <end position="55"/>
    </location>
</feature>
<keyword evidence="1" id="KW-0472">Membrane</keyword>